<keyword evidence="3" id="KW-1185">Reference proteome</keyword>
<dbReference type="PANTHER" id="PTHR37221">
    <property type="entry name" value="OS02G0582400 PROTEIN"/>
    <property type="match status" value="1"/>
</dbReference>
<proteinExistence type="predicted"/>
<evidence type="ECO:0000313" key="3">
    <source>
        <dbReference type="Proteomes" id="UP000235145"/>
    </source>
</evidence>
<dbReference type="InterPro" id="IPR057216">
    <property type="entry name" value="DUF7894"/>
</dbReference>
<evidence type="ECO:0000259" key="1">
    <source>
        <dbReference type="Pfam" id="PF25428"/>
    </source>
</evidence>
<evidence type="ECO:0000313" key="2">
    <source>
        <dbReference type="EMBL" id="KAJ0215574.1"/>
    </source>
</evidence>
<sequence>MPFSPFFFVHTCCDSQSTASNVQWFFSGNHFSFTSHLSSPFLSCFCRRGFSSILHSTTLTAPSMQLGVRDSSIITASQACHTKVEYEEYGATICRIYLVFKGYVGVQVSILVLQKYEYLVLAWAISEVLSSLAGEDKSNMPSLILPFILDTSKTKLERKYSADECVYGIQIGPPPTDL</sequence>
<organism evidence="2 3">
    <name type="scientific">Lactuca sativa</name>
    <name type="common">Garden lettuce</name>
    <dbReference type="NCBI Taxonomy" id="4236"/>
    <lineage>
        <taxon>Eukaryota</taxon>
        <taxon>Viridiplantae</taxon>
        <taxon>Streptophyta</taxon>
        <taxon>Embryophyta</taxon>
        <taxon>Tracheophyta</taxon>
        <taxon>Spermatophyta</taxon>
        <taxon>Magnoliopsida</taxon>
        <taxon>eudicotyledons</taxon>
        <taxon>Gunneridae</taxon>
        <taxon>Pentapetalae</taxon>
        <taxon>asterids</taxon>
        <taxon>campanulids</taxon>
        <taxon>Asterales</taxon>
        <taxon>Asteraceae</taxon>
        <taxon>Cichorioideae</taxon>
        <taxon>Cichorieae</taxon>
        <taxon>Lactucinae</taxon>
        <taxon>Lactuca</taxon>
    </lineage>
</organism>
<dbReference type="AlphaFoldDB" id="A0A9R1XJY8"/>
<protein>
    <recommendedName>
        <fullName evidence="1">DUF7894 domain-containing protein</fullName>
    </recommendedName>
</protein>
<accession>A0A9R1XJY8</accession>
<dbReference type="Proteomes" id="UP000235145">
    <property type="component" value="Unassembled WGS sequence"/>
</dbReference>
<comment type="caution">
    <text evidence="2">The sequence shown here is derived from an EMBL/GenBank/DDBJ whole genome shotgun (WGS) entry which is preliminary data.</text>
</comment>
<feature type="domain" description="DUF7894" evidence="1">
    <location>
        <begin position="105"/>
        <end position="173"/>
    </location>
</feature>
<dbReference type="Pfam" id="PF25428">
    <property type="entry name" value="DUF7894"/>
    <property type="match status" value="1"/>
</dbReference>
<gene>
    <name evidence="2" type="ORF">LSAT_V11C300149980</name>
</gene>
<dbReference type="EMBL" id="NBSK02000003">
    <property type="protein sequence ID" value="KAJ0215574.1"/>
    <property type="molecule type" value="Genomic_DNA"/>
</dbReference>
<reference evidence="2 3" key="1">
    <citation type="journal article" date="2017" name="Nat. Commun.">
        <title>Genome assembly with in vitro proximity ligation data and whole-genome triplication in lettuce.</title>
        <authorList>
            <person name="Reyes-Chin-Wo S."/>
            <person name="Wang Z."/>
            <person name="Yang X."/>
            <person name="Kozik A."/>
            <person name="Arikit S."/>
            <person name="Song C."/>
            <person name="Xia L."/>
            <person name="Froenicke L."/>
            <person name="Lavelle D.O."/>
            <person name="Truco M.J."/>
            <person name="Xia R."/>
            <person name="Zhu S."/>
            <person name="Xu C."/>
            <person name="Xu H."/>
            <person name="Xu X."/>
            <person name="Cox K."/>
            <person name="Korf I."/>
            <person name="Meyers B.C."/>
            <person name="Michelmore R.W."/>
        </authorList>
    </citation>
    <scope>NUCLEOTIDE SEQUENCE [LARGE SCALE GENOMIC DNA]</scope>
    <source>
        <strain evidence="3">cv. Salinas</strain>
        <tissue evidence="2">Seedlings</tissue>
    </source>
</reference>
<name>A0A9R1XJY8_LACSA</name>
<dbReference type="PANTHER" id="PTHR37221:SF1">
    <property type="entry name" value="OS02G0582400 PROTEIN"/>
    <property type="match status" value="1"/>
</dbReference>